<dbReference type="InterPro" id="IPR036259">
    <property type="entry name" value="MFS_trans_sf"/>
</dbReference>
<dbReference type="GO" id="GO:0022857">
    <property type="term" value="F:transmembrane transporter activity"/>
    <property type="evidence" value="ECO:0007669"/>
    <property type="project" value="InterPro"/>
</dbReference>
<dbReference type="CDD" id="cd17388">
    <property type="entry name" value="MFS_TetA"/>
    <property type="match status" value="1"/>
</dbReference>
<feature type="transmembrane region" description="Helical" evidence="8">
    <location>
        <begin position="75"/>
        <end position="98"/>
    </location>
</feature>
<protein>
    <submittedName>
        <fullName evidence="10">MFS transporter, DHA1 family, tetracycline resistance protein</fullName>
    </submittedName>
</protein>
<keyword evidence="11" id="KW-1185">Reference proteome</keyword>
<feature type="transmembrane region" description="Helical" evidence="8">
    <location>
        <begin position="304"/>
        <end position="325"/>
    </location>
</feature>
<feature type="transmembrane region" description="Helical" evidence="8">
    <location>
        <begin position="161"/>
        <end position="181"/>
    </location>
</feature>
<keyword evidence="7 8" id="KW-0472">Membrane</keyword>
<dbReference type="Gene3D" id="1.20.1250.20">
    <property type="entry name" value="MFS general substrate transporter like domains"/>
    <property type="match status" value="1"/>
</dbReference>
<feature type="transmembrane region" description="Helical" evidence="8">
    <location>
        <begin position="368"/>
        <end position="391"/>
    </location>
</feature>
<evidence type="ECO:0000313" key="11">
    <source>
        <dbReference type="Proteomes" id="UP000199340"/>
    </source>
</evidence>
<accession>A0A1G8QQW1</accession>
<sequence length="400" mass="42157">MRLPVFFILLTVILNAMGIGLILPVMPDLIREVNGGDISGAAIWGGILSASFAVMQFLFAPLVGNLSDAFGRRPVMLASLLAMALDYVVMALAGSIWLLLAGRIFGGITAATNATATAYMADISTPQEKARNFGLIGAGFGVGFVFGPMLGGLLAEYGTRAPFYGAAALSLANTALGWAVLRETVTDATRRTFDIKRANPFGAFRAVARLPDLTALLWVFFFFQVATMVYPAVWAYFTAERFQWSPGLIGVSLAVYGVSIAVVQGALVRPAIRMMGERKTVIFGLAVEVVSLVILGVITSGTAVLFLIPITAIGAIGAPALQGIMSRLTPDNAQGELQGVLTSVTSIAMILAPVVMTQTFAAFTGDNAPVYLPGAPFLLAAVLMAVSLVLFRRRVTPQIA</sequence>
<proteinExistence type="inferred from homology"/>
<feature type="transmembrane region" description="Helical" evidence="8">
    <location>
        <begin position="42"/>
        <end position="63"/>
    </location>
</feature>
<dbReference type="PANTHER" id="PTHR23504">
    <property type="entry name" value="MAJOR FACILITATOR SUPERFAMILY DOMAIN-CONTAINING PROTEIN 10"/>
    <property type="match status" value="1"/>
</dbReference>
<feature type="transmembrane region" description="Helical" evidence="8">
    <location>
        <begin position="133"/>
        <end position="155"/>
    </location>
</feature>
<dbReference type="GO" id="GO:0016020">
    <property type="term" value="C:membrane"/>
    <property type="evidence" value="ECO:0007669"/>
    <property type="project" value="UniProtKB-SubCell"/>
</dbReference>
<dbReference type="InterPro" id="IPR011701">
    <property type="entry name" value="MFS"/>
</dbReference>
<dbReference type="Proteomes" id="UP000199340">
    <property type="component" value="Unassembled WGS sequence"/>
</dbReference>
<dbReference type="PROSITE" id="PS50850">
    <property type="entry name" value="MFS"/>
    <property type="match status" value="1"/>
</dbReference>
<dbReference type="EMBL" id="FNEB01000008">
    <property type="protein sequence ID" value="SDJ07149.1"/>
    <property type="molecule type" value="Genomic_DNA"/>
</dbReference>
<reference evidence="10 11" key="1">
    <citation type="submission" date="2016-10" db="EMBL/GenBank/DDBJ databases">
        <authorList>
            <person name="de Groot N.N."/>
        </authorList>
    </citation>
    <scope>NUCLEOTIDE SEQUENCE [LARGE SCALE GENOMIC DNA]</scope>
    <source>
        <strain evidence="10 11">DSM 28010</strain>
    </source>
</reference>
<evidence type="ECO:0000256" key="6">
    <source>
        <dbReference type="ARBA" id="ARBA00022989"/>
    </source>
</evidence>
<evidence type="ECO:0000256" key="5">
    <source>
        <dbReference type="ARBA" id="ARBA00022692"/>
    </source>
</evidence>
<feature type="transmembrane region" description="Helical" evidence="8">
    <location>
        <begin position="249"/>
        <end position="268"/>
    </location>
</feature>
<evidence type="ECO:0000313" key="10">
    <source>
        <dbReference type="EMBL" id="SDJ07149.1"/>
    </source>
</evidence>
<dbReference type="Pfam" id="PF07690">
    <property type="entry name" value="MFS_1"/>
    <property type="match status" value="1"/>
</dbReference>
<evidence type="ECO:0000256" key="4">
    <source>
        <dbReference type="ARBA" id="ARBA00022448"/>
    </source>
</evidence>
<gene>
    <name evidence="10" type="ORF">SAMN05421850_10857</name>
</gene>
<dbReference type="OrthoDB" id="9764259at2"/>
<feature type="transmembrane region" description="Helical" evidence="8">
    <location>
        <begin position="215"/>
        <end position="237"/>
    </location>
</feature>
<evidence type="ECO:0000256" key="7">
    <source>
        <dbReference type="ARBA" id="ARBA00023136"/>
    </source>
</evidence>
<dbReference type="PRINTS" id="PR01035">
    <property type="entry name" value="TCRTETA"/>
</dbReference>
<evidence type="ECO:0000256" key="1">
    <source>
        <dbReference type="ARBA" id="ARBA00003279"/>
    </source>
</evidence>
<feature type="transmembrane region" description="Helical" evidence="8">
    <location>
        <begin position="104"/>
        <end position="121"/>
    </location>
</feature>
<dbReference type="RefSeq" id="WP_090029453.1">
    <property type="nucleotide sequence ID" value="NZ_FNEB01000008.1"/>
</dbReference>
<dbReference type="PROSITE" id="PS00216">
    <property type="entry name" value="SUGAR_TRANSPORT_1"/>
    <property type="match status" value="1"/>
</dbReference>
<keyword evidence="4" id="KW-0813">Transport</keyword>
<dbReference type="InterPro" id="IPR005829">
    <property type="entry name" value="Sugar_transporter_CS"/>
</dbReference>
<dbReference type="InterPro" id="IPR001958">
    <property type="entry name" value="Tet-R_TetA/multi-R_MdtG-like"/>
</dbReference>
<dbReference type="STRING" id="490829.SAMN05421850_10857"/>
<comment type="function">
    <text evidence="1">Resistance to tetracycline by an active tetracycline efflux. This is an energy-dependent process that decreases the accumulation of the antibiotic in whole cells. This protein functions as a metal-tetracycline/H(+) antiporter.</text>
</comment>
<keyword evidence="6 8" id="KW-1133">Transmembrane helix</keyword>
<feature type="transmembrane region" description="Helical" evidence="8">
    <location>
        <begin position="280"/>
        <end position="298"/>
    </location>
</feature>
<comment type="similarity">
    <text evidence="3">Belongs to the major facilitator superfamily. TCR/Tet family.</text>
</comment>
<evidence type="ECO:0000256" key="3">
    <source>
        <dbReference type="ARBA" id="ARBA00007520"/>
    </source>
</evidence>
<evidence type="ECO:0000259" key="9">
    <source>
        <dbReference type="PROSITE" id="PS50850"/>
    </source>
</evidence>
<comment type="subcellular location">
    <subcellularLocation>
        <location evidence="2">Membrane</location>
        <topology evidence="2">Multi-pass membrane protein</topology>
    </subcellularLocation>
</comment>
<dbReference type="SUPFAM" id="SSF103473">
    <property type="entry name" value="MFS general substrate transporter"/>
    <property type="match status" value="1"/>
</dbReference>
<feature type="transmembrane region" description="Helical" evidence="8">
    <location>
        <begin position="337"/>
        <end position="356"/>
    </location>
</feature>
<feature type="domain" description="Major facilitator superfamily (MFS) profile" evidence="9">
    <location>
        <begin position="4"/>
        <end position="399"/>
    </location>
</feature>
<keyword evidence="5 8" id="KW-0812">Transmembrane</keyword>
<dbReference type="PANTHER" id="PTHR23504:SF15">
    <property type="entry name" value="MAJOR FACILITATOR SUPERFAMILY (MFS) PROFILE DOMAIN-CONTAINING PROTEIN"/>
    <property type="match status" value="1"/>
</dbReference>
<evidence type="ECO:0000256" key="2">
    <source>
        <dbReference type="ARBA" id="ARBA00004141"/>
    </source>
</evidence>
<evidence type="ECO:0000256" key="8">
    <source>
        <dbReference type="SAM" id="Phobius"/>
    </source>
</evidence>
<dbReference type="InterPro" id="IPR020846">
    <property type="entry name" value="MFS_dom"/>
</dbReference>
<dbReference type="AlphaFoldDB" id="A0A1G8QQW1"/>
<name>A0A1G8QQW1_9RHOB</name>
<organism evidence="10 11">
    <name type="scientific">Lutimaribacter saemankumensis</name>
    <dbReference type="NCBI Taxonomy" id="490829"/>
    <lineage>
        <taxon>Bacteria</taxon>
        <taxon>Pseudomonadati</taxon>
        <taxon>Pseudomonadota</taxon>
        <taxon>Alphaproteobacteria</taxon>
        <taxon>Rhodobacterales</taxon>
        <taxon>Roseobacteraceae</taxon>
        <taxon>Lutimaribacter</taxon>
    </lineage>
</organism>